<dbReference type="Proteomes" id="UP001392437">
    <property type="component" value="Unassembled WGS sequence"/>
</dbReference>
<accession>A0AAW0QB96</accession>
<feature type="chain" id="PRO_5043340044" evidence="1">
    <location>
        <begin position="19"/>
        <end position="313"/>
    </location>
</feature>
<feature type="signal peptide" evidence="1">
    <location>
        <begin position="1"/>
        <end position="18"/>
    </location>
</feature>
<reference evidence="2 3" key="1">
    <citation type="submission" date="2023-01" db="EMBL/GenBank/DDBJ databases">
        <title>Analysis of 21 Apiospora genomes using comparative genomics revels a genus with tremendous synthesis potential of carbohydrate active enzymes and secondary metabolites.</title>
        <authorList>
            <person name="Sorensen T."/>
        </authorList>
    </citation>
    <scope>NUCLEOTIDE SEQUENCE [LARGE SCALE GENOMIC DNA]</scope>
    <source>
        <strain evidence="2 3">CBS 117206</strain>
    </source>
</reference>
<gene>
    <name evidence="2" type="ORF">PG999_010817</name>
</gene>
<proteinExistence type="predicted"/>
<comment type="caution">
    <text evidence="2">The sequence shown here is derived from an EMBL/GenBank/DDBJ whole genome shotgun (WGS) entry which is preliminary data.</text>
</comment>
<dbReference type="EMBL" id="JAQQWP010000009">
    <property type="protein sequence ID" value="KAK8100443.1"/>
    <property type="molecule type" value="Genomic_DNA"/>
</dbReference>
<protein>
    <submittedName>
        <fullName evidence="2">Uncharacterized protein</fullName>
    </submittedName>
</protein>
<evidence type="ECO:0000256" key="1">
    <source>
        <dbReference type="SAM" id="SignalP"/>
    </source>
</evidence>
<name>A0AAW0QB96_9PEZI</name>
<keyword evidence="1" id="KW-0732">Signal</keyword>
<evidence type="ECO:0000313" key="3">
    <source>
        <dbReference type="Proteomes" id="UP001392437"/>
    </source>
</evidence>
<keyword evidence="3" id="KW-1185">Reference proteome</keyword>
<organism evidence="2 3">
    <name type="scientific">Apiospora kogelbergensis</name>
    <dbReference type="NCBI Taxonomy" id="1337665"/>
    <lineage>
        <taxon>Eukaryota</taxon>
        <taxon>Fungi</taxon>
        <taxon>Dikarya</taxon>
        <taxon>Ascomycota</taxon>
        <taxon>Pezizomycotina</taxon>
        <taxon>Sordariomycetes</taxon>
        <taxon>Xylariomycetidae</taxon>
        <taxon>Amphisphaeriales</taxon>
        <taxon>Apiosporaceae</taxon>
        <taxon>Apiospora</taxon>
    </lineage>
</organism>
<sequence>MQVKSLLHGTWLLSLVAALPSPQIPSSFPQNTSHIAQEAICEPKSCGAACKRGVTLGETLRSHLRVTRSMTANYLFSNHIRKRAIDRPAQGKIDAWFQQTWPRLTVEVPVETDTGTTSTAHYMPFLNEPVRMGVKGLYGCTSVIITSKAGAYLSHHWETPFVNEFNSIRDGRGETEVFSQEVVDYLQDVRCLFNKEEDPSTTAVIYTKLADGKIKYEAQVETMKDELASLIPGLEINDIKTIGYTSGQSGSSDPAKAQGKIIVNYDNKAEDGKAAFEVWAGSRTVEGEKLGLPSEKINEPLIKLDWDQLNNQK</sequence>
<dbReference type="AlphaFoldDB" id="A0AAW0QB96"/>
<evidence type="ECO:0000313" key="2">
    <source>
        <dbReference type="EMBL" id="KAK8100443.1"/>
    </source>
</evidence>